<sequence length="124" mass="14101">MIVSLDIYGRELKVCKDTVITYTLEDNRKIAILLKQGEYDAAMCKSLKNIVVGQDTLINNLKHTLYTLTNQANVYKQSIADLEKSNKDMIKDLKKYMRRSANWSKIGSCSIGLNVIFIVLLILV</sequence>
<keyword evidence="1" id="KW-0812">Transmembrane</keyword>
<dbReference type="KEGG" id="vg:75690836"/>
<dbReference type="RefSeq" id="YP_010359792.1">
    <property type="nucleotide sequence ID" value="NC_062777.1"/>
</dbReference>
<dbReference type="EMBL" id="MZ130487">
    <property type="protein sequence ID" value="QWM90220.1"/>
    <property type="molecule type" value="Genomic_DNA"/>
</dbReference>
<feature type="transmembrane region" description="Helical" evidence="1">
    <location>
        <begin position="103"/>
        <end position="123"/>
    </location>
</feature>
<accession>A0AAE7V344</accession>
<dbReference type="GeneID" id="75690836"/>
<evidence type="ECO:0000313" key="2">
    <source>
        <dbReference type="EMBL" id="QWM90220.1"/>
    </source>
</evidence>
<gene>
    <name evidence="2" type="primary">gp_23153</name>
</gene>
<organism evidence="2 3">
    <name type="scientific">uncultured phage cr25_1</name>
    <dbReference type="NCBI Taxonomy" id="2986395"/>
    <lineage>
        <taxon>Viruses</taxon>
        <taxon>Duplodnaviria</taxon>
        <taxon>Heunggongvirae</taxon>
        <taxon>Uroviricota</taxon>
        <taxon>Caudoviricetes</taxon>
        <taxon>Crassvirales</taxon>
        <taxon>Crevaviridae</taxon>
        <taxon>Coarsevirinae</taxon>
        <taxon>Junduvirus</taxon>
        <taxon>Junduvirus copri</taxon>
    </lineage>
</organism>
<dbReference type="Proteomes" id="UP000827441">
    <property type="component" value="Segment"/>
</dbReference>
<keyword evidence="1" id="KW-1133">Transmembrane helix</keyword>
<proteinExistence type="predicted"/>
<reference evidence="2 3" key="1">
    <citation type="submission" date="2021-04" db="EMBL/GenBank/DDBJ databases">
        <authorList>
            <person name="Shkoporov A.N."/>
            <person name="Stockdale S.R."/>
            <person name="Guerin E."/>
            <person name="Ross R.P."/>
            <person name="Hill C."/>
        </authorList>
    </citation>
    <scope>NUCLEOTIDE SEQUENCE [LARGE SCALE GENOMIC DNA]</scope>
    <source>
        <strain evidence="3">cr25_1</strain>
    </source>
</reference>
<protein>
    <submittedName>
        <fullName evidence="2">SNARE, syntaxin5</fullName>
    </submittedName>
</protein>
<evidence type="ECO:0000256" key="1">
    <source>
        <dbReference type="SAM" id="Phobius"/>
    </source>
</evidence>
<evidence type="ECO:0000313" key="3">
    <source>
        <dbReference type="Proteomes" id="UP000827441"/>
    </source>
</evidence>
<name>A0AAE7V344_9CAUD</name>
<keyword evidence="3" id="KW-1185">Reference proteome</keyword>
<keyword evidence="1" id="KW-0472">Membrane</keyword>